<dbReference type="InterPro" id="IPR039698">
    <property type="entry name" value="Dfg10/SRD5A3"/>
</dbReference>
<dbReference type="Pfam" id="PF02544">
    <property type="entry name" value="Steroid_dh"/>
    <property type="match status" value="2"/>
</dbReference>
<feature type="transmembrane region" description="Helical" evidence="9">
    <location>
        <begin position="107"/>
        <end position="127"/>
    </location>
</feature>
<evidence type="ECO:0000256" key="5">
    <source>
        <dbReference type="ARBA" id="ARBA00023136"/>
    </source>
</evidence>
<dbReference type="GO" id="GO:0005783">
    <property type="term" value="C:endoplasmic reticulum"/>
    <property type="evidence" value="ECO:0007669"/>
    <property type="project" value="TreeGrafter"/>
</dbReference>
<evidence type="ECO:0000256" key="1">
    <source>
        <dbReference type="ARBA" id="ARBA00004127"/>
    </source>
</evidence>
<evidence type="ECO:0000256" key="3">
    <source>
        <dbReference type="ARBA" id="ARBA00022692"/>
    </source>
</evidence>
<feature type="transmembrane region" description="Helical" evidence="9">
    <location>
        <begin position="249"/>
        <end position="271"/>
    </location>
</feature>
<organism evidence="11">
    <name type="scientific">Papilio xuthus</name>
    <name type="common">Asian swallowtail butterfly</name>
    <dbReference type="NCBI Taxonomy" id="66420"/>
    <lineage>
        <taxon>Eukaryota</taxon>
        <taxon>Metazoa</taxon>
        <taxon>Ecdysozoa</taxon>
        <taxon>Arthropoda</taxon>
        <taxon>Hexapoda</taxon>
        <taxon>Insecta</taxon>
        <taxon>Pterygota</taxon>
        <taxon>Neoptera</taxon>
        <taxon>Endopterygota</taxon>
        <taxon>Lepidoptera</taxon>
        <taxon>Glossata</taxon>
        <taxon>Ditrysia</taxon>
        <taxon>Papilionoidea</taxon>
        <taxon>Papilionidae</taxon>
        <taxon>Papilioninae</taxon>
        <taxon>Papilio</taxon>
    </lineage>
</organism>
<feature type="transmembrane region" description="Helical" evidence="9">
    <location>
        <begin position="382"/>
        <end position="406"/>
    </location>
</feature>
<dbReference type="GO" id="GO:0016095">
    <property type="term" value="P:polyprenol catabolic process"/>
    <property type="evidence" value="ECO:0007669"/>
    <property type="project" value="TreeGrafter"/>
</dbReference>
<feature type="transmembrane region" description="Helical" evidence="9">
    <location>
        <begin position="463"/>
        <end position="484"/>
    </location>
</feature>
<dbReference type="GO" id="GO:0003865">
    <property type="term" value="F:3-oxo-5-alpha-steroid 4-dehydrogenase activity"/>
    <property type="evidence" value="ECO:0007669"/>
    <property type="project" value="TreeGrafter"/>
</dbReference>
<dbReference type="Proteomes" id="UP000694872">
    <property type="component" value="Unplaced"/>
</dbReference>
<reference evidence="11" key="1">
    <citation type="submission" date="2025-08" db="UniProtKB">
        <authorList>
            <consortium name="RefSeq"/>
        </authorList>
    </citation>
    <scope>IDENTIFICATION</scope>
</reference>
<feature type="transmembrane region" description="Helical" evidence="9">
    <location>
        <begin position="147"/>
        <end position="166"/>
    </location>
</feature>
<dbReference type="RefSeq" id="XP_013161538.1">
    <property type="nucleotide sequence ID" value="XM_013306084.1"/>
</dbReference>
<sequence>MLNILDLIFLGLAFMVTFTGFLINNFEKHVPVFIIKGYRYGSFAYRGSGATYLQMIEIPKAYYRHFYSFSSVFCVATLIYTILVYFFNLNVSSLIVFMLRILLEQDEPGVCVTAAVIALSLLAVQCARRCYETYYLQVFAKSSKMNLSHYLVGIAHYFACIVAAVGQAPLFCGHQNREKIIWTDTRTTLVSVPCILIFLWACNEQYQTNIIFANLRRDKKTGKVVTEDHKIPNGRLFERVSSPHRLCEVILYTVLLILIPTKTFFCIYLWVLSNQIQTAIQAHEWYKKSFKDYPVNRAAIIPALLFYKSTTLYQLKMFNILDIILLNFSITFVIVGSLITNYEEHVPVFLIKLFRYGSFAYKGKDEKLFKTIEVPKSYFRHFYVFSAVFSAVTLIYMVSIYFLSFPANTFVQIIMARIFTDEEPKVSAMAALLTLSLLTLQCCRRCYESHKLQVFARTSKINLFFYGTAFVHYAALILIAVGQAPLFCGEQKGDIQWTDDWTKLVYVPCILLFLLASYGQYNSNVVLANLRRDKTGAVVTEAHKIPRGKMFDIVSSPHRLCEIVLYVVLATLTPTRTMLIMCFWVFCNQIQSAVHAHEWYKRTFKDYPKNRTAIFPYLL</sequence>
<dbReference type="GO" id="GO:0160198">
    <property type="term" value="F:polyprenal reductase activity"/>
    <property type="evidence" value="ECO:0007669"/>
    <property type="project" value="UniProtKB-EC"/>
</dbReference>
<name>A0AAJ7E3R3_PAPXU</name>
<dbReference type="InterPro" id="IPR001104">
    <property type="entry name" value="3-oxo-5_a-steroid_4-DH_C"/>
</dbReference>
<dbReference type="GO" id="GO:0006488">
    <property type="term" value="P:dolichol-linked oligosaccharide biosynthetic process"/>
    <property type="evidence" value="ECO:0007669"/>
    <property type="project" value="InterPro"/>
</dbReference>
<evidence type="ECO:0000256" key="4">
    <source>
        <dbReference type="ARBA" id="ARBA00022989"/>
    </source>
</evidence>
<accession>A0AAJ7E3R3</accession>
<keyword evidence="5 9" id="KW-0472">Membrane</keyword>
<dbReference type="AlphaFoldDB" id="A0AAJ7E3R3"/>
<feature type="domain" description="3-oxo-5-alpha-steroid 4-dehydrogenase C-terminal" evidence="10">
    <location>
        <begin position="497"/>
        <end position="619"/>
    </location>
</feature>
<protein>
    <recommendedName>
        <fullName evidence="7">Polyprenal reductase</fullName>
        <ecNumber evidence="2">1.3.1.94</ecNumber>
    </recommendedName>
</protein>
<evidence type="ECO:0000256" key="2">
    <source>
        <dbReference type="ARBA" id="ARBA00012522"/>
    </source>
</evidence>
<evidence type="ECO:0000256" key="8">
    <source>
        <dbReference type="ARBA" id="ARBA00049427"/>
    </source>
</evidence>
<dbReference type="PANTHER" id="PTHR14624:SF0">
    <property type="entry name" value="POLYPRENOL REDUCTASE"/>
    <property type="match status" value="1"/>
</dbReference>
<dbReference type="KEGG" id="pxu:106113359"/>
<dbReference type="PROSITE" id="PS50244">
    <property type="entry name" value="S5A_REDUCTASE"/>
    <property type="match status" value="2"/>
</dbReference>
<comment type="subcellular location">
    <subcellularLocation>
        <location evidence="1">Endomembrane system</location>
        <topology evidence="1">Multi-pass membrane protein</topology>
    </subcellularLocation>
</comment>
<evidence type="ECO:0000256" key="6">
    <source>
        <dbReference type="ARBA" id="ARBA00046320"/>
    </source>
</evidence>
<evidence type="ECO:0000259" key="10">
    <source>
        <dbReference type="Pfam" id="PF02544"/>
    </source>
</evidence>
<keyword evidence="4 9" id="KW-1133">Transmembrane helix</keyword>
<feature type="transmembrane region" description="Helical" evidence="9">
    <location>
        <begin position="504"/>
        <end position="521"/>
    </location>
</feature>
<feature type="transmembrane region" description="Helical" evidence="9">
    <location>
        <begin position="66"/>
        <end position="87"/>
    </location>
</feature>
<keyword evidence="3 9" id="KW-0812">Transmembrane</keyword>
<gene>
    <name evidence="11" type="primary">LOC106113359</name>
</gene>
<dbReference type="EC" id="1.3.1.94" evidence="2"/>
<proteinExistence type="inferred from homology"/>
<comment type="similarity">
    <text evidence="6">Belongs to the steroid 5-alpha reductase family. Polyprenal reductase subfamily.</text>
</comment>
<feature type="domain" description="3-oxo-5-alpha-steroid 4-dehydrogenase C-terminal" evidence="10">
    <location>
        <begin position="193"/>
        <end position="304"/>
    </location>
</feature>
<evidence type="ECO:0000256" key="7">
    <source>
        <dbReference type="ARBA" id="ARBA00047186"/>
    </source>
</evidence>
<dbReference type="GeneID" id="106113359"/>
<evidence type="ECO:0000313" key="11">
    <source>
        <dbReference type="RefSeq" id="XP_013161538.1"/>
    </source>
</evidence>
<feature type="transmembrane region" description="Helical" evidence="9">
    <location>
        <begin position="6"/>
        <end position="26"/>
    </location>
</feature>
<feature type="transmembrane region" description="Helical" evidence="9">
    <location>
        <begin position="318"/>
        <end position="339"/>
    </location>
</feature>
<dbReference type="PANTHER" id="PTHR14624">
    <property type="entry name" value="DFG10 PROTEIN"/>
    <property type="match status" value="1"/>
</dbReference>
<comment type="catalytic activity">
    <reaction evidence="8">
        <text>a di-trans,poly-cis-dolichal + NADP(+) = a di-trans,poly-cis-polyprenal + NADPH + H(+)</text>
        <dbReference type="Rhea" id="RHEA:80727"/>
        <dbReference type="Rhea" id="RHEA-COMP:19536"/>
        <dbReference type="Rhea" id="RHEA-COMP:19537"/>
        <dbReference type="ChEBI" id="CHEBI:15378"/>
        <dbReference type="ChEBI" id="CHEBI:57783"/>
        <dbReference type="ChEBI" id="CHEBI:58349"/>
        <dbReference type="ChEBI" id="CHEBI:231623"/>
        <dbReference type="ChEBI" id="CHEBI:231637"/>
        <dbReference type="EC" id="1.3.1.94"/>
    </reaction>
    <physiologicalReaction direction="right-to-left" evidence="8">
        <dbReference type="Rhea" id="RHEA:80729"/>
    </physiologicalReaction>
</comment>
<evidence type="ECO:0000256" key="9">
    <source>
        <dbReference type="SAM" id="Phobius"/>
    </source>
</evidence>